<dbReference type="SUPFAM" id="SSF143011">
    <property type="entry name" value="RelE-like"/>
    <property type="match status" value="1"/>
</dbReference>
<dbReference type="AlphaFoldDB" id="A0A644Y0G8"/>
<protein>
    <recommendedName>
        <fullName evidence="6">Putative mRNA interferase YoeB</fullName>
    </recommendedName>
</protein>
<evidence type="ECO:0000256" key="5">
    <source>
        <dbReference type="ARBA" id="ARBA00022801"/>
    </source>
</evidence>
<dbReference type="EMBL" id="VSSQ01003582">
    <property type="protein sequence ID" value="MPM21401.1"/>
    <property type="molecule type" value="Genomic_DNA"/>
</dbReference>
<gene>
    <name evidence="8" type="ORF">SDC9_67845</name>
</gene>
<proteinExistence type="inferred from homology"/>
<keyword evidence="2" id="KW-1277">Toxin-antitoxin system</keyword>
<keyword evidence="5" id="KW-0378">Hydrolase</keyword>
<organism evidence="8">
    <name type="scientific">bioreactor metagenome</name>
    <dbReference type="NCBI Taxonomy" id="1076179"/>
    <lineage>
        <taxon>unclassified sequences</taxon>
        <taxon>metagenomes</taxon>
        <taxon>ecological metagenomes</taxon>
    </lineage>
</organism>
<evidence type="ECO:0000256" key="1">
    <source>
        <dbReference type="ARBA" id="ARBA00008172"/>
    </source>
</evidence>
<dbReference type="Gene3D" id="3.30.2310.20">
    <property type="entry name" value="RelE-like"/>
    <property type="match status" value="1"/>
</dbReference>
<comment type="caution">
    <text evidence="8">The sequence shown here is derived from an EMBL/GenBank/DDBJ whole genome shotgun (WGS) entry which is preliminary data.</text>
</comment>
<keyword evidence="4" id="KW-0255">Endonuclease</keyword>
<sequence>MAYTILLSEKAKADIAKLRKAGEKKTLKKIDALLDELEQHPTTGTGHPKLLGEDRAGQWARRITQKHRLVYKIEEIHVVVLVLSAWGIMMISEFHIKQMPFKPVRVEH</sequence>
<keyword evidence="7" id="KW-1133">Transmembrane helix</keyword>
<dbReference type="NCBIfam" id="TIGR02116">
    <property type="entry name" value="toxin_Txe_YoeB"/>
    <property type="match status" value="1"/>
</dbReference>
<evidence type="ECO:0000256" key="2">
    <source>
        <dbReference type="ARBA" id="ARBA00022649"/>
    </source>
</evidence>
<dbReference type="Pfam" id="PF06769">
    <property type="entry name" value="YoeB_toxin"/>
    <property type="match status" value="1"/>
</dbReference>
<feature type="transmembrane region" description="Helical" evidence="7">
    <location>
        <begin position="76"/>
        <end position="96"/>
    </location>
</feature>
<keyword evidence="7" id="KW-0472">Membrane</keyword>
<evidence type="ECO:0000256" key="4">
    <source>
        <dbReference type="ARBA" id="ARBA00022759"/>
    </source>
</evidence>
<dbReference type="GO" id="GO:0016787">
    <property type="term" value="F:hydrolase activity"/>
    <property type="evidence" value="ECO:0007669"/>
    <property type="project" value="UniProtKB-KW"/>
</dbReference>
<evidence type="ECO:0000256" key="7">
    <source>
        <dbReference type="SAM" id="Phobius"/>
    </source>
</evidence>
<comment type="similarity">
    <text evidence="1">Belongs to the YoeB family.</text>
</comment>
<keyword evidence="7" id="KW-0812">Transmembrane</keyword>
<evidence type="ECO:0000256" key="6">
    <source>
        <dbReference type="ARBA" id="ARBA00030388"/>
    </source>
</evidence>
<reference evidence="8" key="1">
    <citation type="submission" date="2019-08" db="EMBL/GenBank/DDBJ databases">
        <authorList>
            <person name="Kucharzyk K."/>
            <person name="Murdoch R.W."/>
            <person name="Higgins S."/>
            <person name="Loffler F."/>
        </authorList>
    </citation>
    <scope>NUCLEOTIDE SEQUENCE</scope>
</reference>
<evidence type="ECO:0000313" key="8">
    <source>
        <dbReference type="EMBL" id="MPM21401.1"/>
    </source>
</evidence>
<evidence type="ECO:0000256" key="3">
    <source>
        <dbReference type="ARBA" id="ARBA00022722"/>
    </source>
</evidence>
<dbReference type="InterPro" id="IPR009614">
    <property type="entry name" value="YoeB_toxin"/>
</dbReference>
<dbReference type="GO" id="GO:0006401">
    <property type="term" value="P:RNA catabolic process"/>
    <property type="evidence" value="ECO:0007669"/>
    <property type="project" value="InterPro"/>
</dbReference>
<keyword evidence="3" id="KW-0540">Nuclease</keyword>
<dbReference type="GO" id="GO:0004519">
    <property type="term" value="F:endonuclease activity"/>
    <property type="evidence" value="ECO:0007669"/>
    <property type="project" value="UniProtKB-KW"/>
</dbReference>
<accession>A0A644Y0G8</accession>
<dbReference type="PANTHER" id="PTHR38039">
    <property type="entry name" value="TOXIN YOEB"/>
    <property type="match status" value="1"/>
</dbReference>
<dbReference type="PANTHER" id="PTHR38039:SF1">
    <property type="entry name" value="TOXIN YOEB"/>
    <property type="match status" value="1"/>
</dbReference>
<name>A0A644Y0G8_9ZZZZ</name>
<dbReference type="InterPro" id="IPR035093">
    <property type="entry name" value="RelE/ParE_toxin_dom_sf"/>
</dbReference>